<dbReference type="Proteomes" id="UP000243217">
    <property type="component" value="Unassembled WGS sequence"/>
</dbReference>
<evidence type="ECO:0000313" key="2">
    <source>
        <dbReference type="EMBL" id="OQS02887.1"/>
    </source>
</evidence>
<dbReference type="AlphaFoldDB" id="A0A1V9ZY08"/>
<protein>
    <submittedName>
        <fullName evidence="2">Uncharacterized protein</fullName>
    </submittedName>
</protein>
<keyword evidence="3" id="KW-1185">Reference proteome</keyword>
<comment type="caution">
    <text evidence="2">The sequence shown here is derived from an EMBL/GenBank/DDBJ whole genome shotgun (WGS) entry which is preliminary data.</text>
</comment>
<reference evidence="2 3" key="1">
    <citation type="journal article" date="2014" name="Genome Biol. Evol.">
        <title>The secreted proteins of Achlya hypogyna and Thraustotheca clavata identify the ancestral oomycete secretome and reveal gene acquisitions by horizontal gene transfer.</title>
        <authorList>
            <person name="Misner I."/>
            <person name="Blouin N."/>
            <person name="Leonard G."/>
            <person name="Richards T.A."/>
            <person name="Lane C.E."/>
        </authorList>
    </citation>
    <scope>NUCLEOTIDE SEQUENCE [LARGE SCALE GENOMIC DNA]</scope>
    <source>
        <strain evidence="2 3">ATCC 34112</strain>
    </source>
</reference>
<evidence type="ECO:0000256" key="1">
    <source>
        <dbReference type="SAM" id="Coils"/>
    </source>
</evidence>
<proteinExistence type="predicted"/>
<dbReference type="EMBL" id="JNBS01001060">
    <property type="protein sequence ID" value="OQS02887.1"/>
    <property type="molecule type" value="Genomic_DNA"/>
</dbReference>
<keyword evidence="1" id="KW-0175">Coiled coil</keyword>
<evidence type="ECO:0000313" key="3">
    <source>
        <dbReference type="Proteomes" id="UP000243217"/>
    </source>
</evidence>
<sequence length="122" mass="13834">MTLTILCNVCDSSNDILLQKCTKCELLSDEHKLSIFLAKWKLMNPNEENVKLKETIATLEKDISELQNAAQCNSSNKRAKLAEKRLLEKLLITIQVNLNVKKFCLATNMNDKLKILSNVLLS</sequence>
<name>A0A1V9ZY08_9STRA</name>
<organism evidence="2 3">
    <name type="scientific">Thraustotheca clavata</name>
    <dbReference type="NCBI Taxonomy" id="74557"/>
    <lineage>
        <taxon>Eukaryota</taxon>
        <taxon>Sar</taxon>
        <taxon>Stramenopiles</taxon>
        <taxon>Oomycota</taxon>
        <taxon>Saprolegniomycetes</taxon>
        <taxon>Saprolegniales</taxon>
        <taxon>Achlyaceae</taxon>
        <taxon>Thraustotheca</taxon>
    </lineage>
</organism>
<accession>A0A1V9ZY08</accession>
<gene>
    <name evidence="2" type="ORF">THRCLA_21296</name>
</gene>
<feature type="coiled-coil region" evidence="1">
    <location>
        <begin position="49"/>
        <end position="76"/>
    </location>
</feature>